<organism evidence="2 3">
    <name type="scientific">Amniculicola lignicola CBS 123094</name>
    <dbReference type="NCBI Taxonomy" id="1392246"/>
    <lineage>
        <taxon>Eukaryota</taxon>
        <taxon>Fungi</taxon>
        <taxon>Dikarya</taxon>
        <taxon>Ascomycota</taxon>
        <taxon>Pezizomycotina</taxon>
        <taxon>Dothideomycetes</taxon>
        <taxon>Pleosporomycetidae</taxon>
        <taxon>Pleosporales</taxon>
        <taxon>Amniculicolaceae</taxon>
        <taxon>Amniculicola</taxon>
    </lineage>
</organism>
<gene>
    <name evidence="2" type="ORF">P154DRAFT_268911</name>
</gene>
<evidence type="ECO:0000313" key="2">
    <source>
        <dbReference type="EMBL" id="KAF1997870.1"/>
    </source>
</evidence>
<feature type="compositionally biased region" description="Polar residues" evidence="1">
    <location>
        <begin position="8"/>
        <end position="19"/>
    </location>
</feature>
<keyword evidence="3" id="KW-1185">Reference proteome</keyword>
<dbReference type="AlphaFoldDB" id="A0A6A5W7E4"/>
<feature type="region of interest" description="Disordered" evidence="1">
    <location>
        <begin position="327"/>
        <end position="357"/>
    </location>
</feature>
<feature type="region of interest" description="Disordered" evidence="1">
    <location>
        <begin position="218"/>
        <end position="251"/>
    </location>
</feature>
<protein>
    <submittedName>
        <fullName evidence="2">Uncharacterized protein</fullName>
    </submittedName>
</protein>
<evidence type="ECO:0000256" key="1">
    <source>
        <dbReference type="SAM" id="MobiDB-lite"/>
    </source>
</evidence>
<sequence length="357" mass="39969">MAEDDAISSLSAGRASKNQAKGRISDWTNQLKPVPRKPANGQLPKGTKGGASTRLPLPVPTSSPLPILDTGNQLKRPRNRSPEPKNAKPRRSHASSDFAASENSEVGALPRSSSSLLAKTIKSHLQSLPITNIRQGRSTIEPEKKDRPKRNQGPKSSPERRQANFDDHAFFFNLTDKLHRKAVNPTRIDDIVNFTDFDNVKYPVEVAIPGQKGEYWEARNQEELRDEKERLSKRKRGSPQTETTTSPHQSHAPLLLLSAKALLDNHVRTLSDNMFFVSAAAQGSNNKWSMVERNKIDKLRDKFMEAIHQAQYEYGKGLDELNVSFQLNKPQAEQESEDDGPWVPINRKSRNTSEKSG</sequence>
<feature type="compositionally biased region" description="Polar residues" evidence="1">
    <location>
        <begin position="238"/>
        <end position="249"/>
    </location>
</feature>
<dbReference type="EMBL" id="ML977608">
    <property type="protein sequence ID" value="KAF1997870.1"/>
    <property type="molecule type" value="Genomic_DNA"/>
</dbReference>
<accession>A0A6A5W7E4</accession>
<feature type="compositionally biased region" description="Polar residues" evidence="1">
    <location>
        <begin position="128"/>
        <end position="138"/>
    </location>
</feature>
<proteinExistence type="predicted"/>
<feature type="compositionally biased region" description="Basic and acidic residues" evidence="1">
    <location>
        <begin position="218"/>
        <end position="230"/>
    </location>
</feature>
<feature type="region of interest" description="Disordered" evidence="1">
    <location>
        <begin position="128"/>
        <end position="164"/>
    </location>
</feature>
<evidence type="ECO:0000313" key="3">
    <source>
        <dbReference type="Proteomes" id="UP000799779"/>
    </source>
</evidence>
<name>A0A6A5W7E4_9PLEO</name>
<dbReference type="Proteomes" id="UP000799779">
    <property type="component" value="Unassembled WGS sequence"/>
</dbReference>
<feature type="region of interest" description="Disordered" evidence="1">
    <location>
        <begin position="1"/>
        <end position="111"/>
    </location>
</feature>
<reference evidence="2" key="1">
    <citation type="journal article" date="2020" name="Stud. Mycol.">
        <title>101 Dothideomycetes genomes: a test case for predicting lifestyles and emergence of pathogens.</title>
        <authorList>
            <person name="Haridas S."/>
            <person name="Albert R."/>
            <person name="Binder M."/>
            <person name="Bloem J."/>
            <person name="Labutti K."/>
            <person name="Salamov A."/>
            <person name="Andreopoulos B."/>
            <person name="Baker S."/>
            <person name="Barry K."/>
            <person name="Bills G."/>
            <person name="Bluhm B."/>
            <person name="Cannon C."/>
            <person name="Castanera R."/>
            <person name="Culley D."/>
            <person name="Daum C."/>
            <person name="Ezra D."/>
            <person name="Gonzalez J."/>
            <person name="Henrissat B."/>
            <person name="Kuo A."/>
            <person name="Liang C."/>
            <person name="Lipzen A."/>
            <person name="Lutzoni F."/>
            <person name="Magnuson J."/>
            <person name="Mondo S."/>
            <person name="Nolan M."/>
            <person name="Ohm R."/>
            <person name="Pangilinan J."/>
            <person name="Park H.-J."/>
            <person name="Ramirez L."/>
            <person name="Alfaro M."/>
            <person name="Sun H."/>
            <person name="Tritt A."/>
            <person name="Yoshinaga Y."/>
            <person name="Zwiers L.-H."/>
            <person name="Turgeon B."/>
            <person name="Goodwin S."/>
            <person name="Spatafora J."/>
            <person name="Crous P."/>
            <person name="Grigoriev I."/>
        </authorList>
    </citation>
    <scope>NUCLEOTIDE SEQUENCE</scope>
    <source>
        <strain evidence="2">CBS 123094</strain>
    </source>
</reference>